<feature type="region of interest" description="Disordered" evidence="6">
    <location>
        <begin position="186"/>
        <end position="221"/>
    </location>
</feature>
<organism evidence="9 10">
    <name type="scientific">Fistulifera solaris</name>
    <name type="common">Oleaginous diatom</name>
    <dbReference type="NCBI Taxonomy" id="1519565"/>
    <lineage>
        <taxon>Eukaryota</taxon>
        <taxon>Sar</taxon>
        <taxon>Stramenopiles</taxon>
        <taxon>Ochrophyta</taxon>
        <taxon>Bacillariophyta</taxon>
        <taxon>Bacillariophyceae</taxon>
        <taxon>Bacillariophycidae</taxon>
        <taxon>Naviculales</taxon>
        <taxon>Naviculaceae</taxon>
        <taxon>Fistulifera</taxon>
    </lineage>
</organism>
<feature type="signal peptide" evidence="7">
    <location>
        <begin position="1"/>
        <end position="21"/>
    </location>
</feature>
<dbReference type="InParanoid" id="A0A1Z5JK25"/>
<feature type="chain" id="PRO_5012599818" description="peptidylprolyl isomerase" evidence="7">
    <location>
        <begin position="22"/>
        <end position="350"/>
    </location>
</feature>
<evidence type="ECO:0000313" key="9">
    <source>
        <dbReference type="EMBL" id="GAX14353.1"/>
    </source>
</evidence>
<evidence type="ECO:0000259" key="8">
    <source>
        <dbReference type="PROSITE" id="PS50059"/>
    </source>
</evidence>
<keyword evidence="3 5" id="KW-0697">Rotamase</keyword>
<evidence type="ECO:0000313" key="10">
    <source>
        <dbReference type="Proteomes" id="UP000198406"/>
    </source>
</evidence>
<evidence type="ECO:0000256" key="4">
    <source>
        <dbReference type="ARBA" id="ARBA00023235"/>
    </source>
</evidence>
<dbReference type="PROSITE" id="PS50059">
    <property type="entry name" value="FKBP_PPIASE"/>
    <property type="match status" value="1"/>
</dbReference>
<name>A0A1Z5JK25_FISSO</name>
<keyword evidence="7" id="KW-0732">Signal</keyword>
<dbReference type="Proteomes" id="UP000198406">
    <property type="component" value="Unassembled WGS sequence"/>
</dbReference>
<dbReference type="InterPro" id="IPR046357">
    <property type="entry name" value="PPIase_dom_sf"/>
</dbReference>
<dbReference type="OrthoDB" id="1902587at2759"/>
<keyword evidence="4 5" id="KW-0413">Isomerase</keyword>
<keyword evidence="10" id="KW-1185">Reference proteome</keyword>
<evidence type="ECO:0000256" key="7">
    <source>
        <dbReference type="SAM" id="SignalP"/>
    </source>
</evidence>
<dbReference type="InterPro" id="IPR044609">
    <property type="entry name" value="FKBP2/11"/>
</dbReference>
<feature type="domain" description="PPIase FKBP-type" evidence="8">
    <location>
        <begin position="240"/>
        <end position="344"/>
    </location>
</feature>
<gene>
    <name evidence="9" type="ORF">FisN_11Hh190</name>
</gene>
<dbReference type="SUPFAM" id="SSF54534">
    <property type="entry name" value="FKBP-like"/>
    <property type="match status" value="1"/>
</dbReference>
<dbReference type="EC" id="5.2.1.8" evidence="2 5"/>
<dbReference type="GO" id="GO:0003755">
    <property type="term" value="F:peptidyl-prolyl cis-trans isomerase activity"/>
    <property type="evidence" value="ECO:0007669"/>
    <property type="project" value="UniProtKB-KW"/>
</dbReference>
<comment type="caution">
    <text evidence="9">The sequence shown here is derived from an EMBL/GenBank/DDBJ whole genome shotgun (WGS) entry which is preliminary data.</text>
</comment>
<proteinExistence type="predicted"/>
<evidence type="ECO:0000256" key="6">
    <source>
        <dbReference type="SAM" id="MobiDB-lite"/>
    </source>
</evidence>
<protein>
    <recommendedName>
        <fullName evidence="2 5">peptidylprolyl isomerase</fullName>
        <ecNumber evidence="2 5">5.2.1.8</ecNumber>
    </recommendedName>
</protein>
<dbReference type="GO" id="GO:0005783">
    <property type="term" value="C:endoplasmic reticulum"/>
    <property type="evidence" value="ECO:0007669"/>
    <property type="project" value="TreeGrafter"/>
</dbReference>
<dbReference type="SUPFAM" id="SSF50156">
    <property type="entry name" value="PDZ domain-like"/>
    <property type="match status" value="1"/>
</dbReference>
<accession>A0A1Z5JK25</accession>
<dbReference type="Gene3D" id="3.10.50.40">
    <property type="match status" value="1"/>
</dbReference>
<dbReference type="InterPro" id="IPR001179">
    <property type="entry name" value="PPIase_FKBP_dom"/>
</dbReference>
<dbReference type="EMBL" id="BDSP01000080">
    <property type="protein sequence ID" value="GAX14353.1"/>
    <property type="molecule type" value="Genomic_DNA"/>
</dbReference>
<comment type="catalytic activity">
    <reaction evidence="1 5">
        <text>[protein]-peptidylproline (omega=180) = [protein]-peptidylproline (omega=0)</text>
        <dbReference type="Rhea" id="RHEA:16237"/>
        <dbReference type="Rhea" id="RHEA-COMP:10747"/>
        <dbReference type="Rhea" id="RHEA-COMP:10748"/>
        <dbReference type="ChEBI" id="CHEBI:83833"/>
        <dbReference type="ChEBI" id="CHEBI:83834"/>
        <dbReference type="EC" id="5.2.1.8"/>
    </reaction>
</comment>
<dbReference type="Pfam" id="PF00254">
    <property type="entry name" value="FKBP_C"/>
    <property type="match status" value="1"/>
</dbReference>
<reference evidence="9 10" key="1">
    <citation type="journal article" date="2015" name="Plant Cell">
        <title>Oil accumulation by the oleaginous diatom Fistulifera solaris as revealed by the genome and transcriptome.</title>
        <authorList>
            <person name="Tanaka T."/>
            <person name="Maeda Y."/>
            <person name="Veluchamy A."/>
            <person name="Tanaka M."/>
            <person name="Abida H."/>
            <person name="Marechal E."/>
            <person name="Bowler C."/>
            <person name="Muto M."/>
            <person name="Sunaga Y."/>
            <person name="Tanaka M."/>
            <person name="Yoshino T."/>
            <person name="Taniguchi T."/>
            <person name="Fukuda Y."/>
            <person name="Nemoto M."/>
            <person name="Matsumoto M."/>
            <person name="Wong P.S."/>
            <person name="Aburatani S."/>
            <person name="Fujibuchi W."/>
        </authorList>
    </citation>
    <scope>NUCLEOTIDE SEQUENCE [LARGE SCALE GENOMIC DNA]</scope>
    <source>
        <strain evidence="9 10">JPCC DA0580</strain>
    </source>
</reference>
<dbReference type="PANTHER" id="PTHR45779">
    <property type="entry name" value="PEPTIDYLPROLYL ISOMERASE"/>
    <property type="match status" value="1"/>
</dbReference>
<sequence length="350" mass="38078">MMGKFIRSLLLLLWYRLAANSLSVPEGRTTSHRRAFLLQSTVALLTPSAGVAAMTDETNTFANTWWSQEATKVIAPTADASDEITIRVPKEQIRQRRIGLELADLDFKTNLRVYVKSIQMGSLASEVGIQQNWVVIGLNGQSTERTNAEGVAMMLSQALNDKGDYVELRFRDPAVFRNKLQNLSPDESVTTQVAPAGDTTQRNQDGSVQKGRKVTSQDDQKVTVSQLIPPKMCTRGAQVDDLLEISYIGTVVETGAIFDGSAVKINGQGIPGRGDDVSLFFVLGKQPFGQFPPGWDVGLVGCCVGERRRLLIPPALAYGSTGLPRRGIPPDATLQYDVTLVSLNGLSTPQ</sequence>
<feature type="compositionally biased region" description="Polar residues" evidence="6">
    <location>
        <begin position="186"/>
        <end position="207"/>
    </location>
</feature>
<evidence type="ECO:0000256" key="2">
    <source>
        <dbReference type="ARBA" id="ARBA00013194"/>
    </source>
</evidence>
<dbReference type="AlphaFoldDB" id="A0A1Z5JK25"/>
<evidence type="ECO:0000256" key="1">
    <source>
        <dbReference type="ARBA" id="ARBA00000971"/>
    </source>
</evidence>
<dbReference type="Gene3D" id="2.30.42.10">
    <property type="match status" value="1"/>
</dbReference>
<dbReference type="PANTHER" id="PTHR45779:SF7">
    <property type="entry name" value="PEPTIDYLPROLYL ISOMERASE"/>
    <property type="match status" value="1"/>
</dbReference>
<evidence type="ECO:0000256" key="5">
    <source>
        <dbReference type="PROSITE-ProRule" id="PRU00277"/>
    </source>
</evidence>
<evidence type="ECO:0000256" key="3">
    <source>
        <dbReference type="ARBA" id="ARBA00023110"/>
    </source>
</evidence>
<dbReference type="InterPro" id="IPR036034">
    <property type="entry name" value="PDZ_sf"/>
</dbReference>